<keyword evidence="1" id="KW-0812">Transmembrane</keyword>
<keyword evidence="3" id="KW-1185">Reference proteome</keyword>
<accession>Q2SIW5</accession>
<feature type="transmembrane region" description="Helical" evidence="1">
    <location>
        <begin position="6"/>
        <end position="25"/>
    </location>
</feature>
<organism evidence="2 3">
    <name type="scientific">Hahella chejuensis (strain KCTC 2396)</name>
    <dbReference type="NCBI Taxonomy" id="349521"/>
    <lineage>
        <taxon>Bacteria</taxon>
        <taxon>Pseudomonadati</taxon>
        <taxon>Pseudomonadota</taxon>
        <taxon>Gammaproteobacteria</taxon>
        <taxon>Oceanospirillales</taxon>
        <taxon>Hahellaceae</taxon>
        <taxon>Hahella</taxon>
    </lineage>
</organism>
<evidence type="ECO:0000313" key="2">
    <source>
        <dbReference type="EMBL" id="ABC29409.1"/>
    </source>
</evidence>
<proteinExistence type="predicted"/>
<name>Q2SIW5_HAHCH</name>
<feature type="transmembrane region" description="Helical" evidence="1">
    <location>
        <begin position="37"/>
        <end position="56"/>
    </location>
</feature>
<keyword evidence="1" id="KW-1133">Transmembrane helix</keyword>
<dbReference type="AlphaFoldDB" id="Q2SIW5"/>
<reference evidence="2 3" key="1">
    <citation type="journal article" date="2005" name="Nucleic Acids Res.">
        <title>Genomic blueprint of Hahella chejuensis, a marine microbe producing an algicidal agent.</title>
        <authorList>
            <person name="Jeong H."/>
            <person name="Yim J.H."/>
            <person name="Lee C."/>
            <person name="Choi S.-H."/>
            <person name="Park Y.K."/>
            <person name="Yoon S.H."/>
            <person name="Hur C.-G."/>
            <person name="Kang H.-Y."/>
            <person name="Kim D."/>
            <person name="Lee H.H."/>
            <person name="Park K.H."/>
            <person name="Park S.-H."/>
            <person name="Park H.-S."/>
            <person name="Lee H.K."/>
            <person name="Oh T.K."/>
            <person name="Kim J.F."/>
        </authorList>
    </citation>
    <scope>NUCLEOTIDE SEQUENCE [LARGE SCALE GENOMIC DNA]</scope>
    <source>
        <strain evidence="2 3">KCTC 2396</strain>
    </source>
</reference>
<protein>
    <submittedName>
        <fullName evidence="2">Uncharacterized protein</fullName>
    </submittedName>
</protein>
<feature type="transmembrane region" description="Helical" evidence="1">
    <location>
        <begin position="86"/>
        <end position="110"/>
    </location>
</feature>
<sequence length="123" mass="13411">MLTDFGYIAGWVAYLVAALALYALMMPLFNCCGPRPVQLFLRSLLAVVLFTPAMSVPKDGLWAPAHIVAAYNWLQHDDNAALQAGLLMLAAWCVIGLLFALQVVLGKLFVTAKPAPAKPRRRT</sequence>
<dbReference type="Proteomes" id="UP000000238">
    <property type="component" value="Chromosome"/>
</dbReference>
<evidence type="ECO:0000313" key="3">
    <source>
        <dbReference type="Proteomes" id="UP000000238"/>
    </source>
</evidence>
<dbReference type="RefSeq" id="WP_011396478.1">
    <property type="nucleotide sequence ID" value="NC_007645.1"/>
</dbReference>
<dbReference type="KEGG" id="hch:HCH_02619"/>
<dbReference type="EMBL" id="CP000155">
    <property type="protein sequence ID" value="ABC29409.1"/>
    <property type="molecule type" value="Genomic_DNA"/>
</dbReference>
<dbReference type="STRING" id="349521.HCH_02619"/>
<gene>
    <name evidence="2" type="ordered locus">HCH_02619</name>
</gene>
<dbReference type="HOGENOM" id="CLU_2012035_0_0_6"/>
<keyword evidence="1" id="KW-0472">Membrane</keyword>
<evidence type="ECO:0000256" key="1">
    <source>
        <dbReference type="SAM" id="Phobius"/>
    </source>
</evidence>